<proteinExistence type="predicted"/>
<dbReference type="Proteomes" id="UP000004358">
    <property type="component" value="Unassembled WGS sequence"/>
</dbReference>
<accession>A4A2P6</accession>
<comment type="caution">
    <text evidence="1">The sequence shown here is derived from an EMBL/GenBank/DDBJ whole genome shotgun (WGS) entry which is preliminary data.</text>
</comment>
<reference evidence="1 2" key="1">
    <citation type="submission" date="2006-02" db="EMBL/GenBank/DDBJ databases">
        <authorList>
            <person name="Amann R."/>
            <person name="Ferriera S."/>
            <person name="Johnson J."/>
            <person name="Kravitz S."/>
            <person name="Halpern A."/>
            <person name="Remington K."/>
            <person name="Beeson K."/>
            <person name="Tran B."/>
            <person name="Rogers Y.-H."/>
            <person name="Friedman R."/>
            <person name="Venter J.C."/>
        </authorList>
    </citation>
    <scope>NUCLEOTIDE SEQUENCE [LARGE SCALE GENOMIC DNA]</scope>
    <source>
        <strain evidence="1 2">DSM 3645</strain>
    </source>
</reference>
<dbReference type="HOGENOM" id="CLU_3340781_0_0_0"/>
<dbReference type="AlphaFoldDB" id="A4A2P6"/>
<dbReference type="STRING" id="314230.DSM3645_06354"/>
<name>A4A2P6_9BACT</name>
<protein>
    <submittedName>
        <fullName evidence="1">Uncharacterized protein</fullName>
    </submittedName>
</protein>
<dbReference type="EMBL" id="AANZ01000048">
    <property type="protein sequence ID" value="EAQ76970.1"/>
    <property type="molecule type" value="Genomic_DNA"/>
</dbReference>
<gene>
    <name evidence="1" type="ORF">DSM3645_06354</name>
</gene>
<evidence type="ECO:0000313" key="1">
    <source>
        <dbReference type="EMBL" id="EAQ76970.1"/>
    </source>
</evidence>
<organism evidence="1 2">
    <name type="scientific">Blastopirellula marina DSM 3645</name>
    <dbReference type="NCBI Taxonomy" id="314230"/>
    <lineage>
        <taxon>Bacteria</taxon>
        <taxon>Pseudomonadati</taxon>
        <taxon>Planctomycetota</taxon>
        <taxon>Planctomycetia</taxon>
        <taxon>Pirellulales</taxon>
        <taxon>Pirellulaceae</taxon>
        <taxon>Blastopirellula</taxon>
    </lineage>
</organism>
<evidence type="ECO:0000313" key="2">
    <source>
        <dbReference type="Proteomes" id="UP000004358"/>
    </source>
</evidence>
<sequence length="37" mass="4308">MSLFRDSPVFLTEFKLKLKKNAFYLFLPLLIIGASVF</sequence>